<dbReference type="RefSeq" id="WP_126333940.1">
    <property type="nucleotide sequence ID" value="NZ_AP022604.1"/>
</dbReference>
<evidence type="ECO:0000313" key="1">
    <source>
        <dbReference type="EMBL" id="VEG48098.1"/>
    </source>
</evidence>
<protein>
    <submittedName>
        <fullName evidence="1">Uncharacterized protein</fullName>
    </submittedName>
</protein>
<dbReference type="AlphaFoldDB" id="A0A3S4VBJ9"/>
<dbReference type="OrthoDB" id="8080938at2"/>
<gene>
    <name evidence="1" type="ORF">NCTC10485_02391</name>
</gene>
<dbReference type="Gene3D" id="3.10.450.50">
    <property type="match status" value="1"/>
</dbReference>
<accession>A0A3S4VBJ9</accession>
<sequence>MPTQLPAPVRGVIDAANNGDTAAFLDQFAPGSGYVTDWGREVRGIDAISRWSNAEFIGKAIKLDIITFYRTDDDEIVVIAQLHNNGSSTPYTFTFQLADDRLAAMHINA</sequence>
<dbReference type="InterPro" id="IPR032710">
    <property type="entry name" value="NTF2-like_dom_sf"/>
</dbReference>
<reference evidence="1 2" key="1">
    <citation type="submission" date="2018-12" db="EMBL/GenBank/DDBJ databases">
        <authorList>
            <consortium name="Pathogen Informatics"/>
        </authorList>
    </citation>
    <scope>NUCLEOTIDE SEQUENCE [LARGE SCALE GENOMIC DNA]</scope>
    <source>
        <strain evidence="1 2">NCTC10485</strain>
    </source>
</reference>
<name>A0A3S4VBJ9_MYCCI</name>
<dbReference type="Proteomes" id="UP000282551">
    <property type="component" value="Chromosome"/>
</dbReference>
<proteinExistence type="predicted"/>
<evidence type="ECO:0000313" key="2">
    <source>
        <dbReference type="Proteomes" id="UP000282551"/>
    </source>
</evidence>
<keyword evidence="2" id="KW-1185">Reference proteome</keyword>
<dbReference type="EMBL" id="LR134355">
    <property type="protein sequence ID" value="VEG48098.1"/>
    <property type="molecule type" value="Genomic_DNA"/>
</dbReference>
<organism evidence="1 2">
    <name type="scientific">Mycolicibacterium chitae</name>
    <name type="common">Mycobacterium chitae</name>
    <dbReference type="NCBI Taxonomy" id="1792"/>
    <lineage>
        <taxon>Bacteria</taxon>
        <taxon>Bacillati</taxon>
        <taxon>Actinomycetota</taxon>
        <taxon>Actinomycetes</taxon>
        <taxon>Mycobacteriales</taxon>
        <taxon>Mycobacteriaceae</taxon>
        <taxon>Mycolicibacterium</taxon>
    </lineage>
</organism>
<dbReference type="SUPFAM" id="SSF54427">
    <property type="entry name" value="NTF2-like"/>
    <property type="match status" value="1"/>
</dbReference>